<protein>
    <recommendedName>
        <fullName evidence="6">Protein kinase domain-containing protein</fullName>
    </recommendedName>
</protein>
<evidence type="ECO:0000256" key="2">
    <source>
        <dbReference type="ARBA" id="ARBA00022527"/>
    </source>
</evidence>
<evidence type="ECO:0000256" key="5">
    <source>
        <dbReference type="SAM" id="SignalP"/>
    </source>
</evidence>
<dbReference type="GO" id="GO:0005524">
    <property type="term" value="F:ATP binding"/>
    <property type="evidence" value="ECO:0007669"/>
    <property type="project" value="InterPro"/>
</dbReference>
<dbReference type="Pfam" id="PF00069">
    <property type="entry name" value="Pkinase"/>
    <property type="match status" value="1"/>
</dbReference>
<evidence type="ECO:0000313" key="7">
    <source>
        <dbReference type="EMBL" id="MQL81234.1"/>
    </source>
</evidence>
<reference evidence="7" key="1">
    <citation type="submission" date="2017-07" db="EMBL/GenBank/DDBJ databases">
        <title>Taro Niue Genome Assembly and Annotation.</title>
        <authorList>
            <person name="Atibalentja N."/>
            <person name="Keating K."/>
            <person name="Fields C.J."/>
        </authorList>
    </citation>
    <scope>NUCLEOTIDE SEQUENCE</scope>
    <source>
        <strain evidence="7">Niue_2</strain>
        <tissue evidence="7">Leaf</tissue>
    </source>
</reference>
<sequence length="291" mass="32902">MISRIKIFFWTILLLQIRAYTLLNGMQLTNILLTEDMEPKLSDFGLAKMIGFDETKVFSEVRGTIGYMDPEYMTNAQLTCASDIYSFGIVILQLLSGRKVIELDIDARDILTKKAKDVAQRKRPLEDFVDHRLEKDVNLADFNSILQIADLCVASSSQGRPSSEDLFYELDRIWTNTLANMPPRERSARKSFSTLEAFELGMWSNEVRAHALPSPPLHLTGRRPPRQRRGSDGYISFTATPKQVVKSSNRQSNEEEERGREGATSARRPPAGICRRILAIARQSSDSDNAV</sequence>
<dbReference type="GO" id="GO:0016020">
    <property type="term" value="C:membrane"/>
    <property type="evidence" value="ECO:0007669"/>
    <property type="project" value="UniProtKB-SubCell"/>
</dbReference>
<keyword evidence="2" id="KW-0808">Transferase</keyword>
<keyword evidence="5" id="KW-0732">Signal</keyword>
<keyword evidence="8" id="KW-1185">Reference proteome</keyword>
<proteinExistence type="predicted"/>
<evidence type="ECO:0000256" key="1">
    <source>
        <dbReference type="ARBA" id="ARBA00004370"/>
    </source>
</evidence>
<comment type="subcellular location">
    <subcellularLocation>
        <location evidence="1">Membrane</location>
    </subcellularLocation>
</comment>
<dbReference type="Proteomes" id="UP000652761">
    <property type="component" value="Unassembled WGS sequence"/>
</dbReference>
<evidence type="ECO:0000313" key="8">
    <source>
        <dbReference type="Proteomes" id="UP000652761"/>
    </source>
</evidence>
<dbReference type="PANTHER" id="PTHR47985:SF44">
    <property type="entry name" value="SERINE_THREONINE-PROTEIN KINASE PBS1"/>
    <property type="match status" value="1"/>
</dbReference>
<comment type="caution">
    <text evidence="7">The sequence shown here is derived from an EMBL/GenBank/DDBJ whole genome shotgun (WGS) entry which is preliminary data.</text>
</comment>
<accession>A0A843UGV6</accession>
<feature type="domain" description="Protein kinase" evidence="6">
    <location>
        <begin position="1"/>
        <end position="175"/>
    </location>
</feature>
<evidence type="ECO:0000256" key="4">
    <source>
        <dbReference type="SAM" id="MobiDB-lite"/>
    </source>
</evidence>
<dbReference type="AlphaFoldDB" id="A0A843UGV6"/>
<keyword evidence="2" id="KW-0418">Kinase</keyword>
<dbReference type="OrthoDB" id="4062651at2759"/>
<evidence type="ECO:0000259" key="6">
    <source>
        <dbReference type="PROSITE" id="PS50011"/>
    </source>
</evidence>
<dbReference type="PANTHER" id="PTHR47985">
    <property type="entry name" value="OS07G0668900 PROTEIN"/>
    <property type="match status" value="1"/>
</dbReference>
<dbReference type="Gene3D" id="1.10.510.10">
    <property type="entry name" value="Transferase(Phosphotransferase) domain 1"/>
    <property type="match status" value="1"/>
</dbReference>
<evidence type="ECO:0000256" key="3">
    <source>
        <dbReference type="ARBA" id="ARBA00023136"/>
    </source>
</evidence>
<keyword evidence="3" id="KW-0472">Membrane</keyword>
<dbReference type="InterPro" id="IPR011009">
    <property type="entry name" value="Kinase-like_dom_sf"/>
</dbReference>
<dbReference type="PROSITE" id="PS50011">
    <property type="entry name" value="PROTEIN_KINASE_DOM"/>
    <property type="match status" value="1"/>
</dbReference>
<feature type="region of interest" description="Disordered" evidence="4">
    <location>
        <begin position="212"/>
        <end position="272"/>
    </location>
</feature>
<keyword evidence="2" id="KW-0723">Serine/threonine-protein kinase</keyword>
<feature type="signal peptide" evidence="5">
    <location>
        <begin position="1"/>
        <end position="19"/>
    </location>
</feature>
<dbReference type="GO" id="GO:0004674">
    <property type="term" value="F:protein serine/threonine kinase activity"/>
    <property type="evidence" value="ECO:0007669"/>
    <property type="project" value="UniProtKB-KW"/>
</dbReference>
<feature type="chain" id="PRO_5033047038" description="Protein kinase domain-containing protein" evidence="5">
    <location>
        <begin position="20"/>
        <end position="291"/>
    </location>
</feature>
<dbReference type="SUPFAM" id="SSF56112">
    <property type="entry name" value="Protein kinase-like (PK-like)"/>
    <property type="match status" value="1"/>
</dbReference>
<dbReference type="EMBL" id="NMUH01000555">
    <property type="protein sequence ID" value="MQL81234.1"/>
    <property type="molecule type" value="Genomic_DNA"/>
</dbReference>
<name>A0A843UGV6_COLES</name>
<dbReference type="InterPro" id="IPR000719">
    <property type="entry name" value="Prot_kinase_dom"/>
</dbReference>
<organism evidence="7 8">
    <name type="scientific">Colocasia esculenta</name>
    <name type="common">Wild taro</name>
    <name type="synonym">Arum esculentum</name>
    <dbReference type="NCBI Taxonomy" id="4460"/>
    <lineage>
        <taxon>Eukaryota</taxon>
        <taxon>Viridiplantae</taxon>
        <taxon>Streptophyta</taxon>
        <taxon>Embryophyta</taxon>
        <taxon>Tracheophyta</taxon>
        <taxon>Spermatophyta</taxon>
        <taxon>Magnoliopsida</taxon>
        <taxon>Liliopsida</taxon>
        <taxon>Araceae</taxon>
        <taxon>Aroideae</taxon>
        <taxon>Colocasieae</taxon>
        <taxon>Colocasia</taxon>
    </lineage>
</organism>
<gene>
    <name evidence="7" type="ORF">Taro_013701</name>
</gene>